<evidence type="ECO:0000313" key="2">
    <source>
        <dbReference type="Proteomes" id="UP000440066"/>
    </source>
</evidence>
<dbReference type="RefSeq" id="WP_153831980.1">
    <property type="nucleotide sequence ID" value="NZ_WJQT01000004.1"/>
</dbReference>
<sequence>MEDEIFKNIFSKDVLTIPKRWEGDFKEIFINDLNAYIESLVEFAVEDETLENLRIIIRKLDISLEEYFKGNIAKSYQCFSSIMDDFYNTEINSGFEKF</sequence>
<name>A0A844C8V8_9LACT</name>
<dbReference type="Proteomes" id="UP000440066">
    <property type="component" value="Unassembled WGS sequence"/>
</dbReference>
<dbReference type="EMBL" id="WJQT01000004">
    <property type="protein sequence ID" value="MRJ46897.1"/>
    <property type="molecule type" value="Genomic_DNA"/>
</dbReference>
<evidence type="ECO:0008006" key="3">
    <source>
        <dbReference type="Google" id="ProtNLM"/>
    </source>
</evidence>
<organism evidence="1 2">
    <name type="scientific">Fundicoccus ignavus</name>
    <dbReference type="NCBI Taxonomy" id="2664442"/>
    <lineage>
        <taxon>Bacteria</taxon>
        <taxon>Bacillati</taxon>
        <taxon>Bacillota</taxon>
        <taxon>Bacilli</taxon>
        <taxon>Lactobacillales</taxon>
        <taxon>Aerococcaceae</taxon>
        <taxon>Fundicoccus</taxon>
    </lineage>
</organism>
<reference evidence="1 2" key="1">
    <citation type="submission" date="2019-11" db="EMBL/GenBank/DDBJ databases">
        <title>Characterisation of Fundicoccus ignavus gen. nov. sp. nov., a novel genus of the family Aerococcaceae from bulk tank milk.</title>
        <authorList>
            <person name="Siebert A."/>
            <person name="Huptas C."/>
            <person name="Wenning M."/>
            <person name="Scherer S."/>
            <person name="Doll E.V."/>
        </authorList>
    </citation>
    <scope>NUCLEOTIDE SEQUENCE [LARGE SCALE GENOMIC DNA]</scope>
    <source>
        <strain evidence="1 2">DSM 109652</strain>
    </source>
</reference>
<dbReference type="AlphaFoldDB" id="A0A844C8V8"/>
<comment type="caution">
    <text evidence="1">The sequence shown here is derived from an EMBL/GenBank/DDBJ whole genome shotgun (WGS) entry which is preliminary data.</text>
</comment>
<accession>A0A844C8V8</accession>
<proteinExistence type="predicted"/>
<protein>
    <recommendedName>
        <fullName evidence="3">CdiI immunity protein domain-containing protein</fullName>
    </recommendedName>
</protein>
<evidence type="ECO:0000313" key="1">
    <source>
        <dbReference type="EMBL" id="MRJ46897.1"/>
    </source>
</evidence>
<gene>
    <name evidence="1" type="ORF">GF867_04840</name>
</gene>